<evidence type="ECO:0000313" key="10">
    <source>
        <dbReference type="Proteomes" id="UP000527355"/>
    </source>
</evidence>
<name>A0A7J7V3E5_MYOMY</name>
<keyword evidence="2" id="KW-0808">Transferase</keyword>
<evidence type="ECO:0000256" key="6">
    <source>
        <dbReference type="ARBA" id="ARBA00022801"/>
    </source>
</evidence>
<evidence type="ECO:0000256" key="3">
    <source>
        <dbReference type="ARBA" id="ARBA00022695"/>
    </source>
</evidence>
<reference evidence="9 10" key="1">
    <citation type="journal article" date="2020" name="Nature">
        <title>Six reference-quality genomes reveal evolution of bat adaptations.</title>
        <authorList>
            <person name="Jebb D."/>
            <person name="Huang Z."/>
            <person name="Pippel M."/>
            <person name="Hughes G.M."/>
            <person name="Lavrichenko K."/>
            <person name="Devanna P."/>
            <person name="Winkler S."/>
            <person name="Jermiin L.S."/>
            <person name="Skirmuntt E.C."/>
            <person name="Katzourakis A."/>
            <person name="Burkitt-Gray L."/>
            <person name="Ray D.A."/>
            <person name="Sullivan K.A.M."/>
            <person name="Roscito J.G."/>
            <person name="Kirilenko B.M."/>
            <person name="Davalos L.M."/>
            <person name="Corthals A.P."/>
            <person name="Power M.L."/>
            <person name="Jones G."/>
            <person name="Ransome R.D."/>
            <person name="Dechmann D.K.N."/>
            <person name="Locatelli A.G."/>
            <person name="Puechmaille S.J."/>
            <person name="Fedrigo O."/>
            <person name="Jarvis E.D."/>
            <person name="Hiller M."/>
            <person name="Vernes S.C."/>
            <person name="Myers E.W."/>
            <person name="Teeling E.C."/>
        </authorList>
    </citation>
    <scope>NUCLEOTIDE SEQUENCE [LARGE SCALE GENOMIC DNA]</scope>
    <source>
        <strain evidence="9">MMyoMyo1</strain>
        <tissue evidence="9">Flight muscle</tissue>
    </source>
</reference>
<dbReference type="GO" id="GO:0016787">
    <property type="term" value="F:hydrolase activity"/>
    <property type="evidence" value="ECO:0007669"/>
    <property type="project" value="UniProtKB-KW"/>
</dbReference>
<dbReference type="InterPro" id="IPR043128">
    <property type="entry name" value="Rev_trsase/Diguanyl_cyclase"/>
</dbReference>
<evidence type="ECO:0000256" key="1">
    <source>
        <dbReference type="ARBA" id="ARBA00010879"/>
    </source>
</evidence>
<proteinExistence type="inferred from homology"/>
<gene>
    <name evidence="9" type="ORF">mMyoMyo1_008419</name>
</gene>
<keyword evidence="7" id="KW-0695">RNA-directed DNA polymerase</keyword>
<keyword evidence="3" id="KW-0548">Nucleotidyltransferase</keyword>
<dbReference type="VEuPathDB" id="HostDB:LOC118653547"/>
<dbReference type="PANTHER" id="PTHR41694">
    <property type="entry name" value="ENDOGENOUS RETROVIRUS GROUP K MEMBER POL PROTEIN"/>
    <property type="match status" value="1"/>
</dbReference>
<dbReference type="SUPFAM" id="SSF56672">
    <property type="entry name" value="DNA/RNA polymerases"/>
    <property type="match status" value="1"/>
</dbReference>
<evidence type="ECO:0000256" key="4">
    <source>
        <dbReference type="ARBA" id="ARBA00022722"/>
    </source>
</evidence>
<evidence type="ECO:0000313" key="9">
    <source>
        <dbReference type="EMBL" id="KAF6319680.1"/>
    </source>
</evidence>
<dbReference type="InterPro" id="IPR000477">
    <property type="entry name" value="RT_dom"/>
</dbReference>
<dbReference type="PANTHER" id="PTHR41694:SF3">
    <property type="entry name" value="RNA-DIRECTED DNA POLYMERASE-RELATED"/>
    <property type="match status" value="1"/>
</dbReference>
<keyword evidence="10" id="KW-1185">Reference proteome</keyword>
<evidence type="ECO:0000256" key="5">
    <source>
        <dbReference type="ARBA" id="ARBA00022759"/>
    </source>
</evidence>
<protein>
    <recommendedName>
        <fullName evidence="8">Reverse transcriptase domain-containing protein</fullName>
    </recommendedName>
</protein>
<feature type="domain" description="Reverse transcriptase" evidence="8">
    <location>
        <begin position="24"/>
        <end position="210"/>
    </location>
</feature>
<dbReference type="Gene3D" id="3.10.10.10">
    <property type="entry name" value="HIV Type 1 Reverse Transcriptase, subunit A, domain 1"/>
    <property type="match status" value="1"/>
</dbReference>
<dbReference type="InterPro" id="IPR043502">
    <property type="entry name" value="DNA/RNA_pol_sf"/>
</dbReference>
<keyword evidence="4" id="KW-0540">Nuclease</keyword>
<dbReference type="Pfam" id="PF00078">
    <property type="entry name" value="RVT_1"/>
    <property type="match status" value="1"/>
</dbReference>
<evidence type="ECO:0000256" key="7">
    <source>
        <dbReference type="ARBA" id="ARBA00022918"/>
    </source>
</evidence>
<accession>A0A7J7V3E5</accession>
<organism evidence="9 10">
    <name type="scientific">Myotis myotis</name>
    <name type="common">Greater mouse-eared bat</name>
    <name type="synonym">Vespertilio myotis</name>
    <dbReference type="NCBI Taxonomy" id="51298"/>
    <lineage>
        <taxon>Eukaryota</taxon>
        <taxon>Metazoa</taxon>
        <taxon>Chordata</taxon>
        <taxon>Craniata</taxon>
        <taxon>Vertebrata</taxon>
        <taxon>Euteleostomi</taxon>
        <taxon>Mammalia</taxon>
        <taxon>Eutheria</taxon>
        <taxon>Laurasiatheria</taxon>
        <taxon>Chiroptera</taxon>
        <taxon>Yangochiroptera</taxon>
        <taxon>Vespertilionidae</taxon>
        <taxon>Myotis</taxon>
    </lineage>
</organism>
<comment type="similarity">
    <text evidence="1">Belongs to the beta type-B retroviral polymerase family. HERV class-II K(HML-2) pol subfamily.</text>
</comment>
<dbReference type="GO" id="GO:0035613">
    <property type="term" value="F:RNA stem-loop binding"/>
    <property type="evidence" value="ECO:0007669"/>
    <property type="project" value="TreeGrafter"/>
</dbReference>
<dbReference type="GO" id="GO:0004519">
    <property type="term" value="F:endonuclease activity"/>
    <property type="evidence" value="ECO:0007669"/>
    <property type="project" value="UniProtKB-KW"/>
</dbReference>
<evidence type="ECO:0000256" key="2">
    <source>
        <dbReference type="ARBA" id="ARBA00022679"/>
    </source>
</evidence>
<dbReference type="GO" id="GO:0003964">
    <property type="term" value="F:RNA-directed DNA polymerase activity"/>
    <property type="evidence" value="ECO:0007669"/>
    <property type="project" value="UniProtKB-KW"/>
</dbReference>
<dbReference type="Proteomes" id="UP000527355">
    <property type="component" value="Unassembled WGS sequence"/>
</dbReference>
<dbReference type="EMBL" id="JABWUV010000011">
    <property type="protein sequence ID" value="KAF6319680.1"/>
    <property type="molecule type" value="Genomic_DNA"/>
</dbReference>
<evidence type="ECO:0000259" key="8">
    <source>
        <dbReference type="PROSITE" id="PS50878"/>
    </source>
</evidence>
<comment type="caution">
    <text evidence="9">The sequence shown here is derived from an EMBL/GenBank/DDBJ whole genome shotgun (WGS) entry which is preliminary data.</text>
</comment>
<dbReference type="AlphaFoldDB" id="A0A7J7V3E5"/>
<dbReference type="Gene3D" id="3.30.70.270">
    <property type="match status" value="1"/>
</dbReference>
<sequence>MWVEQWPLPQEKLLALKQLVQEQLDAGHVEPSLSPHNTPVFVIQKKDKVKWRFLQDLRAVNSHMKKLGPLQPGLPHPSAIPRGAHIKIIDIKDCFFSIPLHPEDRPYFAFSVPSTNHQLPADRYQWKVLPQGMKNSPTMCQAYVGVTTKPLAKQCFITYYMEDILIAHRDPIWLEACCQTLISSLRALHLHIAPEKVQTIPPYSFLGYKIHEQIVPLLLSLQFLIPSPYMCYRNYVARLIGLGTAYQSPPGP</sequence>
<keyword evidence="6" id="KW-0378">Hydrolase</keyword>
<dbReference type="PROSITE" id="PS50878">
    <property type="entry name" value="RT_POL"/>
    <property type="match status" value="1"/>
</dbReference>
<keyword evidence="5" id="KW-0255">Endonuclease</keyword>